<dbReference type="Pfam" id="PF17771">
    <property type="entry name" value="ADAMTS_CR_2"/>
    <property type="match status" value="1"/>
</dbReference>
<evidence type="ECO:0000256" key="7">
    <source>
        <dbReference type="ARBA" id="ARBA00023180"/>
    </source>
</evidence>
<organism evidence="11 12">
    <name type="scientific">Helobdella robusta</name>
    <name type="common">Californian leech</name>
    <dbReference type="NCBI Taxonomy" id="6412"/>
    <lineage>
        <taxon>Eukaryota</taxon>
        <taxon>Metazoa</taxon>
        <taxon>Spiralia</taxon>
        <taxon>Lophotrochozoa</taxon>
        <taxon>Annelida</taxon>
        <taxon>Clitellata</taxon>
        <taxon>Hirudinea</taxon>
        <taxon>Rhynchobdellida</taxon>
        <taxon>Glossiphoniidae</taxon>
        <taxon>Helobdella</taxon>
    </lineage>
</organism>
<keyword evidence="5" id="KW-0482">Metalloprotease</keyword>
<proteinExistence type="predicted"/>
<keyword evidence="1" id="KW-0645">Protease</keyword>
<dbReference type="PANTHER" id="PTHR11905:SF159">
    <property type="entry name" value="ADAM METALLOPROTEASE"/>
    <property type="match status" value="1"/>
</dbReference>
<dbReference type="GO" id="GO:0046872">
    <property type="term" value="F:metal ion binding"/>
    <property type="evidence" value="ECO:0007669"/>
    <property type="project" value="UniProtKB-KW"/>
</dbReference>
<dbReference type="SUPFAM" id="SSF55486">
    <property type="entry name" value="Metalloproteases ('zincins'), catalytic domain"/>
    <property type="match status" value="1"/>
</dbReference>
<reference evidence="12" key="1">
    <citation type="submission" date="2012-12" db="EMBL/GenBank/DDBJ databases">
        <authorList>
            <person name="Hellsten U."/>
            <person name="Grimwood J."/>
            <person name="Chapman J.A."/>
            <person name="Shapiro H."/>
            <person name="Aerts A."/>
            <person name="Otillar R.P."/>
            <person name="Terry A.Y."/>
            <person name="Boore J.L."/>
            <person name="Simakov O."/>
            <person name="Marletaz F."/>
            <person name="Cho S.-J."/>
            <person name="Edsinger-Gonzales E."/>
            <person name="Havlak P."/>
            <person name="Kuo D.-H."/>
            <person name="Larsson T."/>
            <person name="Lv J."/>
            <person name="Arendt D."/>
            <person name="Savage R."/>
            <person name="Osoegawa K."/>
            <person name="de Jong P."/>
            <person name="Lindberg D.R."/>
            <person name="Seaver E.C."/>
            <person name="Weisblat D.A."/>
            <person name="Putnam N.H."/>
            <person name="Grigoriev I.V."/>
            <person name="Rokhsar D.S."/>
        </authorList>
    </citation>
    <scope>NUCLEOTIDE SEQUENCE</scope>
</reference>
<reference evidence="11" key="3">
    <citation type="submission" date="2015-06" db="UniProtKB">
        <authorList>
            <consortium name="EnsemblMetazoa"/>
        </authorList>
    </citation>
    <scope>IDENTIFICATION</scope>
</reference>
<comment type="caution">
    <text evidence="8">Lacks conserved residue(s) required for the propagation of feature annotation.</text>
</comment>
<dbReference type="EMBL" id="KB095818">
    <property type="protein sequence ID" value="ESO11404.1"/>
    <property type="molecule type" value="Genomic_DNA"/>
</dbReference>
<keyword evidence="6" id="KW-1015">Disulfide bond</keyword>
<dbReference type="InParanoid" id="T1FWF5"/>
<keyword evidence="7" id="KW-0325">Glycoprotein</keyword>
<evidence type="ECO:0000256" key="4">
    <source>
        <dbReference type="ARBA" id="ARBA00022833"/>
    </source>
</evidence>
<feature type="active site" evidence="8">
    <location>
        <position position="103"/>
    </location>
</feature>
<dbReference type="Gene3D" id="3.40.390.10">
    <property type="entry name" value="Collagenase (Catalytic Domain)"/>
    <property type="match status" value="1"/>
</dbReference>
<dbReference type="Proteomes" id="UP000015101">
    <property type="component" value="Unassembled WGS sequence"/>
</dbReference>
<dbReference type="InterPro" id="IPR041645">
    <property type="entry name" value="ADAMTS_CR_2"/>
</dbReference>
<keyword evidence="2" id="KW-0479">Metal-binding</keyword>
<evidence type="ECO:0000256" key="6">
    <source>
        <dbReference type="ARBA" id="ARBA00023157"/>
    </source>
</evidence>
<dbReference type="PROSITE" id="PS50215">
    <property type="entry name" value="ADAM_MEPRO"/>
    <property type="match status" value="1"/>
</dbReference>
<dbReference type="OMA" id="NELACCI"/>
<keyword evidence="12" id="KW-1185">Reference proteome</keyword>
<dbReference type="InterPro" id="IPR024079">
    <property type="entry name" value="MetalloPept_cat_dom_sf"/>
</dbReference>
<dbReference type="KEGG" id="hro:HELRODRAFT_194806"/>
<dbReference type="eggNOG" id="KOG3538">
    <property type="taxonomic scope" value="Eukaryota"/>
</dbReference>
<dbReference type="GO" id="GO:0004222">
    <property type="term" value="F:metalloendopeptidase activity"/>
    <property type="evidence" value="ECO:0007669"/>
    <property type="project" value="InterPro"/>
</dbReference>
<evidence type="ECO:0000313" key="10">
    <source>
        <dbReference type="EMBL" id="ESO11404.1"/>
    </source>
</evidence>
<protein>
    <recommendedName>
        <fullName evidence="9">Peptidase M12B domain-containing protein</fullName>
    </recommendedName>
</protein>
<dbReference type="GeneID" id="20213150"/>
<evidence type="ECO:0000256" key="2">
    <source>
        <dbReference type="ARBA" id="ARBA00022723"/>
    </source>
</evidence>
<reference evidence="10 12" key="2">
    <citation type="journal article" date="2013" name="Nature">
        <title>Insights into bilaterian evolution from three spiralian genomes.</title>
        <authorList>
            <person name="Simakov O."/>
            <person name="Marletaz F."/>
            <person name="Cho S.J."/>
            <person name="Edsinger-Gonzales E."/>
            <person name="Havlak P."/>
            <person name="Hellsten U."/>
            <person name="Kuo D.H."/>
            <person name="Larsson T."/>
            <person name="Lv J."/>
            <person name="Arendt D."/>
            <person name="Savage R."/>
            <person name="Osoegawa K."/>
            <person name="de Jong P."/>
            <person name="Grimwood J."/>
            <person name="Chapman J.A."/>
            <person name="Shapiro H."/>
            <person name="Aerts A."/>
            <person name="Otillar R.P."/>
            <person name="Terry A.Y."/>
            <person name="Boore J.L."/>
            <person name="Grigoriev I.V."/>
            <person name="Lindberg D.R."/>
            <person name="Seaver E.C."/>
            <person name="Weisblat D.A."/>
            <person name="Putnam N.H."/>
            <person name="Rokhsar D.S."/>
        </authorList>
    </citation>
    <scope>NUCLEOTIDE SEQUENCE</scope>
</reference>
<dbReference type="GO" id="GO:0006508">
    <property type="term" value="P:proteolysis"/>
    <property type="evidence" value="ECO:0007669"/>
    <property type="project" value="UniProtKB-KW"/>
</dbReference>
<evidence type="ECO:0000313" key="12">
    <source>
        <dbReference type="Proteomes" id="UP000015101"/>
    </source>
</evidence>
<dbReference type="HOGENOM" id="CLU_596238_0_0_1"/>
<dbReference type="Pfam" id="PF13582">
    <property type="entry name" value="Reprolysin_3"/>
    <property type="match status" value="1"/>
</dbReference>
<gene>
    <name evidence="11" type="primary">20213150</name>
    <name evidence="10" type="ORF">HELRODRAFT_194806</name>
</gene>
<evidence type="ECO:0000256" key="1">
    <source>
        <dbReference type="ARBA" id="ARBA00022670"/>
    </source>
</evidence>
<dbReference type="EnsemblMetazoa" id="HelroT194806">
    <property type="protein sequence ID" value="HelroP194806"/>
    <property type="gene ID" value="HelroG194806"/>
</dbReference>
<dbReference type="AlphaFoldDB" id="T1FWF5"/>
<evidence type="ECO:0000313" key="11">
    <source>
        <dbReference type="EnsemblMetazoa" id="HelroP194806"/>
    </source>
</evidence>
<keyword evidence="4" id="KW-0862">Zinc</keyword>
<evidence type="ECO:0000256" key="8">
    <source>
        <dbReference type="PROSITE-ProRule" id="PRU00276"/>
    </source>
</evidence>
<evidence type="ECO:0000256" key="3">
    <source>
        <dbReference type="ARBA" id="ARBA00022801"/>
    </source>
</evidence>
<evidence type="ECO:0000256" key="5">
    <source>
        <dbReference type="ARBA" id="ARBA00023049"/>
    </source>
</evidence>
<keyword evidence="3" id="KW-0378">Hydrolase</keyword>
<dbReference type="PANTHER" id="PTHR11905">
    <property type="entry name" value="ADAM A DISINTEGRIN AND METALLOPROTEASE DOMAIN"/>
    <property type="match status" value="1"/>
</dbReference>
<name>T1FWF5_HELRO</name>
<dbReference type="EMBL" id="AMQM01008629">
    <property type="status" value="NOT_ANNOTATED_CDS"/>
    <property type="molecule type" value="Genomic_DNA"/>
</dbReference>
<sequence length="459" mass="51104">MAGLYVCTTENDLDFMTSQGVRVGPNTIDIRIAYDRFQYWLNKEENRKKRNFPANFDVAGIFTVYDLMGYGGLAKIGGDCSPNTVFITKESGEFSTIDVAAHELGHVLGASNDGENNPCDGRVYNVMAPIKGILMEQYAHNLYTFSRCSLDAITYHLDRVTQDPKSCFLTTAGDSSWRNKLKEHMSQLLGKKHSVNEQCSLYYGRGSEICGSLENSNVCKMLSCLLPSTGSCSQSPSMAFDGTSCASGMMCRDGRCVADSQAPKMPSSCPYGDFRGKYYERKGDPKNADLPQTCQDLFDRVPWSCYDDFYSKRCCESCPKLKKKFESSDENCAYGDKLPPKNCERAECKVGYWKENCCKTCSATGTNTNTNTNTQQETPKAVPSCPNGEPDWCKEYSESKKHNCYVNELACCITCPKLKNPSQVGCEYGDKMSWCAKTSKTNPDVCKTRKNDCCFSCKS</sequence>
<evidence type="ECO:0000259" key="9">
    <source>
        <dbReference type="PROSITE" id="PS50215"/>
    </source>
</evidence>
<feature type="domain" description="Peptidase M12B" evidence="9">
    <location>
        <begin position="1"/>
        <end position="159"/>
    </location>
</feature>
<dbReference type="RefSeq" id="XP_009010472.1">
    <property type="nucleotide sequence ID" value="XM_009012224.1"/>
</dbReference>
<dbReference type="CTD" id="20213150"/>
<dbReference type="OrthoDB" id="6097485at2759"/>
<dbReference type="InterPro" id="IPR001590">
    <property type="entry name" value="Peptidase_M12B"/>
</dbReference>
<accession>T1FWF5</accession>
<dbReference type="Gene3D" id="3.40.1620.60">
    <property type="match status" value="1"/>
</dbReference>